<dbReference type="OrthoDB" id="10469160at2759"/>
<accession>A0A084R0C4</accession>
<name>A0A084R0C4_STAC4</name>
<dbReference type="HOGENOM" id="CLU_863746_0_0_1"/>
<feature type="region of interest" description="Disordered" evidence="1">
    <location>
        <begin position="216"/>
        <end position="286"/>
    </location>
</feature>
<reference evidence="2 3" key="1">
    <citation type="journal article" date="2014" name="BMC Genomics">
        <title>Comparative genome sequencing reveals chemotype-specific gene clusters in the toxigenic black mold Stachybotrys.</title>
        <authorList>
            <person name="Semeiks J."/>
            <person name="Borek D."/>
            <person name="Otwinowski Z."/>
            <person name="Grishin N.V."/>
        </authorList>
    </citation>
    <scope>NUCLEOTIDE SEQUENCE [LARGE SCALE GENOMIC DNA]</scope>
    <source>
        <strain evidence="2 3">IBT 40285</strain>
    </source>
</reference>
<feature type="compositionally biased region" description="Basic residues" evidence="1">
    <location>
        <begin position="221"/>
        <end position="234"/>
    </location>
</feature>
<evidence type="ECO:0000313" key="2">
    <source>
        <dbReference type="EMBL" id="KFA69659.1"/>
    </source>
</evidence>
<dbReference type="AlphaFoldDB" id="A0A084R0C4"/>
<keyword evidence="3" id="KW-1185">Reference proteome</keyword>
<proteinExistence type="predicted"/>
<organism evidence="2 3">
    <name type="scientific">Stachybotrys chlorohalonatus (strain IBT 40285)</name>
    <dbReference type="NCBI Taxonomy" id="1283841"/>
    <lineage>
        <taxon>Eukaryota</taxon>
        <taxon>Fungi</taxon>
        <taxon>Dikarya</taxon>
        <taxon>Ascomycota</taxon>
        <taxon>Pezizomycotina</taxon>
        <taxon>Sordariomycetes</taxon>
        <taxon>Hypocreomycetidae</taxon>
        <taxon>Hypocreales</taxon>
        <taxon>Stachybotryaceae</taxon>
        <taxon>Stachybotrys</taxon>
    </lineage>
</organism>
<evidence type="ECO:0000256" key="1">
    <source>
        <dbReference type="SAM" id="MobiDB-lite"/>
    </source>
</evidence>
<dbReference type="Proteomes" id="UP000028524">
    <property type="component" value="Unassembled WGS sequence"/>
</dbReference>
<sequence>MEPEKQLLPLDRHIVSLLPPLHPHPVITSLQTSKILQLEVVDGDSVGPGGRHCCVEIAFRQHFPQQPPRSAHPEQFFWTQYLGGGTEASSRPFSAFFTTPDRVVSLLISRHDAPNFVKCQGCVDVFNLNSDEPTHVLAPFHDYIFLDTAADARCFNCIWYGNASCALRRDLPPPDDKIDFLQDAPIIFPLQSQDHLSSPTNQENMPYCHRDYCTTALPQSPRKHHGPAAQRHPRREPDVGRPHAPAAETSGRTASLTDLRRTASPSPVSPQPQRQPRRTWPAPQSRDAAVPYVHILARAAGKRLRLPRSTALGRLAISSAVS</sequence>
<dbReference type="EMBL" id="KL659387">
    <property type="protein sequence ID" value="KFA69659.1"/>
    <property type="molecule type" value="Genomic_DNA"/>
</dbReference>
<gene>
    <name evidence="2" type="ORF">S40285_04028</name>
</gene>
<protein>
    <submittedName>
        <fullName evidence="2">Uncharacterized protein</fullName>
    </submittedName>
</protein>
<evidence type="ECO:0000313" key="3">
    <source>
        <dbReference type="Proteomes" id="UP000028524"/>
    </source>
</evidence>
<dbReference type="InParanoid" id="A0A084R0C4"/>